<feature type="region of interest" description="Disordered" evidence="1">
    <location>
        <begin position="246"/>
        <end position="287"/>
    </location>
</feature>
<dbReference type="STRING" id="1408189.CLAC_01905"/>
<dbReference type="KEGG" id="clw:CLAC_01905"/>
<organism evidence="2 3">
    <name type="scientific">Corynebacterium lactis RW2-5</name>
    <dbReference type="NCBI Taxonomy" id="1408189"/>
    <lineage>
        <taxon>Bacteria</taxon>
        <taxon>Bacillati</taxon>
        <taxon>Actinomycetota</taxon>
        <taxon>Actinomycetes</taxon>
        <taxon>Mycobacteriales</taxon>
        <taxon>Corynebacteriaceae</taxon>
        <taxon>Corynebacterium</taxon>
    </lineage>
</organism>
<name>A0A0K2GYY7_9CORY</name>
<dbReference type="AlphaFoldDB" id="A0A0K2GYY7"/>
<feature type="compositionally biased region" description="Basic residues" evidence="1">
    <location>
        <begin position="262"/>
        <end position="282"/>
    </location>
</feature>
<dbReference type="OrthoDB" id="4924750at2"/>
<accession>A0A0K2GYY7</accession>
<evidence type="ECO:0000313" key="2">
    <source>
        <dbReference type="EMBL" id="ALA66686.1"/>
    </source>
</evidence>
<sequence length="299" mass="31970">MVSSPAPSTDSQRHLIAHCGVDADIHTVEDALASASSWTSVTVVGSTAELREALERLVATSEHSSDSRTVVIPITSGRNVTLIADTAKVCSWARTCHPQLRGHLALADAPLTATSTVAWLRASLRHHTSHNDLAVICSRSIDPFADAELFRLARLAWTNGSGADVIVAFDDAYPSVEQASAPHRERARKIATIRADIHPGRQGAHKPLLSGTALAVAVTQAASSALHRLGDHDDDGIDAAVLADHDHGYAHGHGDDDDHPHGHSHSHGHNHHSHGHHHHGHHHEHEPTITLELGDDHAL</sequence>
<evidence type="ECO:0000256" key="1">
    <source>
        <dbReference type="SAM" id="MobiDB-lite"/>
    </source>
</evidence>
<evidence type="ECO:0000313" key="3">
    <source>
        <dbReference type="Proteomes" id="UP000058446"/>
    </source>
</evidence>
<proteinExistence type="predicted"/>
<evidence type="ECO:0008006" key="4">
    <source>
        <dbReference type="Google" id="ProtNLM"/>
    </source>
</evidence>
<gene>
    <name evidence="2" type="ORF">CLAC_01905</name>
</gene>
<dbReference type="PATRIC" id="fig|1408189.4.peg.377"/>
<feature type="compositionally biased region" description="Basic and acidic residues" evidence="1">
    <location>
        <begin position="246"/>
        <end position="261"/>
    </location>
</feature>
<dbReference type="EMBL" id="CP006841">
    <property type="protein sequence ID" value="ALA66686.1"/>
    <property type="molecule type" value="Genomic_DNA"/>
</dbReference>
<keyword evidence="3" id="KW-1185">Reference proteome</keyword>
<reference evidence="2 3" key="1">
    <citation type="submission" date="2013-10" db="EMBL/GenBank/DDBJ databases">
        <title>Complete genome sequence of Corynebacterium lactis DSM 45799(T), isolated from raw cow milk.</title>
        <authorList>
            <person name="Ruckert C."/>
            <person name="Albersmeier A."/>
            <person name="Lipski A."/>
            <person name="Kalinowski J."/>
        </authorList>
    </citation>
    <scope>NUCLEOTIDE SEQUENCE [LARGE SCALE GENOMIC DNA]</scope>
    <source>
        <strain evidence="2 3">RW2-5</strain>
    </source>
</reference>
<protein>
    <recommendedName>
        <fullName evidence="4">Cobalamin biosynthesis protein CbiX</fullName>
    </recommendedName>
</protein>
<dbReference type="Proteomes" id="UP000058446">
    <property type="component" value="Chromosome"/>
</dbReference>
<dbReference type="RefSeq" id="WP_053411454.1">
    <property type="nucleotide sequence ID" value="NZ_CP006841.1"/>
</dbReference>